<dbReference type="PANTHER" id="PTHR33908:SF11">
    <property type="entry name" value="MEMBRANE PROTEIN"/>
    <property type="match status" value="1"/>
</dbReference>
<evidence type="ECO:0000256" key="2">
    <source>
        <dbReference type="ARBA" id="ARBA00022475"/>
    </source>
</evidence>
<evidence type="ECO:0000256" key="4">
    <source>
        <dbReference type="ARBA" id="ARBA00022679"/>
    </source>
</evidence>
<evidence type="ECO:0000256" key="3">
    <source>
        <dbReference type="ARBA" id="ARBA00022676"/>
    </source>
</evidence>
<gene>
    <name evidence="9" type="ORF">A3A49_02075</name>
</gene>
<accession>A0A1F5H1S8</accession>
<reference evidence="9 10" key="1">
    <citation type="journal article" date="2016" name="Nat. Commun.">
        <title>Thousands of microbial genomes shed light on interconnected biogeochemical processes in an aquifer system.</title>
        <authorList>
            <person name="Anantharaman K."/>
            <person name="Brown C.T."/>
            <person name="Hug L.A."/>
            <person name="Sharon I."/>
            <person name="Castelle C.J."/>
            <person name="Probst A.J."/>
            <person name="Thomas B.C."/>
            <person name="Singh A."/>
            <person name="Wilkins M.J."/>
            <person name="Karaoz U."/>
            <person name="Brodie E.L."/>
            <person name="Williams K.H."/>
            <person name="Hubbard S.S."/>
            <person name="Banfield J.F."/>
        </authorList>
    </citation>
    <scope>NUCLEOTIDE SEQUENCE [LARGE SCALE GENOMIC DNA]</scope>
</reference>
<feature type="transmembrane region" description="Helical" evidence="8">
    <location>
        <begin position="318"/>
        <end position="335"/>
    </location>
</feature>
<evidence type="ECO:0000256" key="8">
    <source>
        <dbReference type="SAM" id="Phobius"/>
    </source>
</evidence>
<keyword evidence="2" id="KW-1003">Cell membrane</keyword>
<name>A0A1F5H1S8_9BACT</name>
<evidence type="ECO:0000256" key="6">
    <source>
        <dbReference type="ARBA" id="ARBA00022989"/>
    </source>
</evidence>
<proteinExistence type="predicted"/>
<evidence type="ECO:0000256" key="1">
    <source>
        <dbReference type="ARBA" id="ARBA00004651"/>
    </source>
</evidence>
<dbReference type="Proteomes" id="UP000176740">
    <property type="component" value="Unassembled WGS sequence"/>
</dbReference>
<keyword evidence="6 8" id="KW-1133">Transmembrane helix</keyword>
<sequence>MKKLKLLIKFPTAPLVLIILISFVIRVYNLSYNSPFLDEAIYLVLGKEVLGGHWQEAAPFSWVGGMPLFYPPLSAIFGNFGIIGARVLNVLLGTLSVYLMYEFAKSLILSGKEKTNEVIGLVSASFLGVLAIPIYLSRLAIYDMLSFTLFLSGLVFLQKALLIQRPEAMQRENRLFLAAAAFFFSFLAKYVTLIFFPLVLVWALYHSKKLGKTAISAFLSYFAAPLVIATTVYIVWNFSELRHFLTDQVGDSQNKSKEILTRFGTYTLLPTLFAVFGGLALLFKRRFLILTVLLIASVLTLAVHVITNSLPAVHQHTFLSIIFMLPIAAYLFGLILERRWWFGSLIIVFTLAITFVYSQNQVRELESSWPNTNTVMAYLKTTTTNHEKLLSFEGDVTTLALPNLNGKNIVGVFDFKYKELSGENAYQQALRDSYFDFVLFNEDSNNETAKTVKNSITKHYVPQYNNHPFVVYKLNEK</sequence>
<feature type="transmembrane region" description="Helical" evidence="8">
    <location>
        <begin position="259"/>
        <end position="281"/>
    </location>
</feature>
<evidence type="ECO:0008006" key="11">
    <source>
        <dbReference type="Google" id="ProtNLM"/>
    </source>
</evidence>
<dbReference type="GO" id="GO:0005886">
    <property type="term" value="C:plasma membrane"/>
    <property type="evidence" value="ECO:0007669"/>
    <property type="project" value="UniProtKB-SubCell"/>
</dbReference>
<feature type="transmembrane region" description="Helical" evidence="8">
    <location>
        <begin position="217"/>
        <end position="238"/>
    </location>
</feature>
<feature type="transmembrane region" description="Helical" evidence="8">
    <location>
        <begin position="7"/>
        <end position="28"/>
    </location>
</feature>
<dbReference type="AlphaFoldDB" id="A0A1F5H1S8"/>
<feature type="transmembrane region" description="Helical" evidence="8">
    <location>
        <begin position="175"/>
        <end position="205"/>
    </location>
</feature>
<comment type="caution">
    <text evidence="9">The sequence shown here is derived from an EMBL/GenBank/DDBJ whole genome shotgun (WGS) entry which is preliminary data.</text>
</comment>
<dbReference type="InterPro" id="IPR050297">
    <property type="entry name" value="LipidA_mod_glycosyltrf_83"/>
</dbReference>
<feature type="transmembrane region" description="Helical" evidence="8">
    <location>
        <begin position="341"/>
        <end position="358"/>
    </location>
</feature>
<evidence type="ECO:0000313" key="9">
    <source>
        <dbReference type="EMBL" id="OGD97997.1"/>
    </source>
</evidence>
<keyword evidence="5 8" id="KW-0812">Transmembrane</keyword>
<organism evidence="9 10">
    <name type="scientific">Candidatus Curtissbacteria bacterium RIFCSPLOWO2_01_FULL_38_11b</name>
    <dbReference type="NCBI Taxonomy" id="1797725"/>
    <lineage>
        <taxon>Bacteria</taxon>
        <taxon>Candidatus Curtissiibacteriota</taxon>
    </lineage>
</organism>
<dbReference type="EMBL" id="MFBO01000020">
    <property type="protein sequence ID" value="OGD97997.1"/>
    <property type="molecule type" value="Genomic_DNA"/>
</dbReference>
<evidence type="ECO:0000256" key="5">
    <source>
        <dbReference type="ARBA" id="ARBA00022692"/>
    </source>
</evidence>
<evidence type="ECO:0000256" key="7">
    <source>
        <dbReference type="ARBA" id="ARBA00023136"/>
    </source>
</evidence>
<protein>
    <recommendedName>
        <fullName evidence="11">Glycosyltransferase RgtA/B/C/D-like domain-containing protein</fullName>
    </recommendedName>
</protein>
<dbReference type="STRING" id="1797725.A3A49_02075"/>
<dbReference type="GO" id="GO:0009103">
    <property type="term" value="P:lipopolysaccharide biosynthetic process"/>
    <property type="evidence" value="ECO:0007669"/>
    <property type="project" value="UniProtKB-ARBA"/>
</dbReference>
<feature type="transmembrane region" description="Helical" evidence="8">
    <location>
        <begin position="287"/>
        <end position="306"/>
    </location>
</feature>
<dbReference type="GO" id="GO:0016763">
    <property type="term" value="F:pentosyltransferase activity"/>
    <property type="evidence" value="ECO:0007669"/>
    <property type="project" value="TreeGrafter"/>
</dbReference>
<keyword evidence="7 8" id="KW-0472">Membrane</keyword>
<evidence type="ECO:0000313" key="10">
    <source>
        <dbReference type="Proteomes" id="UP000176740"/>
    </source>
</evidence>
<comment type="subcellular location">
    <subcellularLocation>
        <location evidence="1">Cell membrane</location>
        <topology evidence="1">Multi-pass membrane protein</topology>
    </subcellularLocation>
</comment>
<feature type="transmembrane region" description="Helical" evidence="8">
    <location>
        <begin position="76"/>
        <end position="98"/>
    </location>
</feature>
<keyword evidence="4" id="KW-0808">Transferase</keyword>
<dbReference type="PANTHER" id="PTHR33908">
    <property type="entry name" value="MANNOSYLTRANSFERASE YKCB-RELATED"/>
    <property type="match status" value="1"/>
</dbReference>
<keyword evidence="3" id="KW-0328">Glycosyltransferase</keyword>
<feature type="transmembrane region" description="Helical" evidence="8">
    <location>
        <begin position="118"/>
        <end position="136"/>
    </location>
</feature>